<protein>
    <recommendedName>
        <fullName evidence="1">Peroxisomal membrane protein 4</fullName>
    </recommendedName>
</protein>
<dbReference type="CTD" id="11264"/>
<comment type="subcellular location">
    <subcellularLocation>
        <location evidence="1">Peroxisome membrane</location>
    </subcellularLocation>
</comment>
<reference evidence="3" key="1">
    <citation type="submission" date="2025-08" db="UniProtKB">
        <authorList>
            <consortium name="RefSeq"/>
        </authorList>
    </citation>
    <scope>IDENTIFICATION</scope>
    <source>
        <tissue evidence="3">Ear skin</tissue>
    </source>
</reference>
<dbReference type="RefSeq" id="XP_032318018.1">
    <property type="nucleotide sequence ID" value="XM_032462127.1"/>
</dbReference>
<comment type="similarity">
    <text evidence="1">Belongs to the peroxisomal membrane protein PXMP2/4 family.</text>
</comment>
<accession>A0A8B8RJ91</accession>
<sequence>MAAPPQLQTLLLAVNALLRKRRYHAVLAMLKGFRNGAVYGAKIRAPHALVMTFLFRSGRYPSPRHTPQTRRECGQLSVPGLLSLQEKLRAILQATYTHSRNLASFVFTYKGLCALQSHLQGETYQVHSFLAAFIGGLLVFGNNSTINSQINMYLMSRILFALCRLGMEKGYIPEPRWEPSRLFSGLVWGLVLWLFEYHRPTLQPSLQSSMTYLYEDSNVWHDISDFLIYNKSRPSK</sequence>
<dbReference type="GO" id="GO:0005778">
    <property type="term" value="C:peroxisomal membrane"/>
    <property type="evidence" value="ECO:0007669"/>
    <property type="project" value="UniProtKB-SubCell"/>
</dbReference>
<organism evidence="2 3">
    <name type="scientific">Camelus ferus</name>
    <name type="common">Wild bactrian camel</name>
    <name type="synonym">Camelus bactrianus ferus</name>
    <dbReference type="NCBI Taxonomy" id="419612"/>
    <lineage>
        <taxon>Eukaryota</taxon>
        <taxon>Metazoa</taxon>
        <taxon>Chordata</taxon>
        <taxon>Craniata</taxon>
        <taxon>Vertebrata</taxon>
        <taxon>Euteleostomi</taxon>
        <taxon>Mammalia</taxon>
        <taxon>Eutheria</taxon>
        <taxon>Laurasiatheria</taxon>
        <taxon>Artiodactyla</taxon>
        <taxon>Tylopoda</taxon>
        <taxon>Camelidae</taxon>
        <taxon>Camelus</taxon>
    </lineage>
</organism>
<dbReference type="AlphaFoldDB" id="A0A8B8RJ91"/>
<dbReference type="Pfam" id="PF02466">
    <property type="entry name" value="Tim17"/>
    <property type="match status" value="1"/>
</dbReference>
<dbReference type="PIRSF" id="PIRSF013674">
    <property type="entry name" value="PXMP4"/>
    <property type="match status" value="1"/>
</dbReference>
<evidence type="ECO:0000256" key="1">
    <source>
        <dbReference type="PIRNR" id="PIRNR013674"/>
    </source>
</evidence>
<evidence type="ECO:0000313" key="2">
    <source>
        <dbReference type="Proteomes" id="UP000694856"/>
    </source>
</evidence>
<evidence type="ECO:0000313" key="3">
    <source>
        <dbReference type="RefSeq" id="XP_032318018.1"/>
    </source>
</evidence>
<dbReference type="GeneID" id="102511003"/>
<keyword evidence="1" id="KW-0472">Membrane</keyword>
<gene>
    <name evidence="3" type="primary">PXMP4</name>
</gene>
<comment type="subunit">
    <text evidence="1">Interacts with PEX19.</text>
</comment>
<keyword evidence="1" id="KW-0576">Peroxisome</keyword>
<dbReference type="Proteomes" id="UP000694856">
    <property type="component" value="Chromosome 19"/>
</dbReference>
<dbReference type="InterPro" id="IPR019531">
    <property type="entry name" value="Pmp4"/>
</dbReference>
<name>A0A8B8RJ91_CAMFR</name>
<dbReference type="PANTHER" id="PTHR15460:SF3">
    <property type="entry name" value="PEROXISOMAL MEMBRANE PROTEIN 4"/>
    <property type="match status" value="1"/>
</dbReference>
<proteinExistence type="inferred from homology"/>
<keyword evidence="2" id="KW-1185">Reference proteome</keyword>
<dbReference type="PANTHER" id="PTHR15460">
    <property type="entry name" value="PEROXISOMAL MEMBRANE PROTEIN 4"/>
    <property type="match status" value="1"/>
</dbReference>